<evidence type="ECO:0000313" key="3">
    <source>
        <dbReference type="EMBL" id="CUF13969.1"/>
    </source>
</evidence>
<protein>
    <submittedName>
        <fullName evidence="3">Membrane-associated protein, putative</fullName>
    </submittedName>
</protein>
<feature type="transmembrane region" description="Helical" evidence="1">
    <location>
        <begin position="881"/>
        <end position="903"/>
    </location>
</feature>
<name>A0A0S4IPT4_BODSA</name>
<evidence type="ECO:0000256" key="1">
    <source>
        <dbReference type="SAM" id="Phobius"/>
    </source>
</evidence>
<dbReference type="Proteomes" id="UP000051952">
    <property type="component" value="Unassembled WGS sequence"/>
</dbReference>
<keyword evidence="2" id="KW-0732">Signal</keyword>
<keyword evidence="4" id="KW-1185">Reference proteome</keyword>
<accession>A0A0S4IPT4</accession>
<organism evidence="3 4">
    <name type="scientific">Bodo saltans</name>
    <name type="common">Flagellated protozoan</name>
    <dbReference type="NCBI Taxonomy" id="75058"/>
    <lineage>
        <taxon>Eukaryota</taxon>
        <taxon>Discoba</taxon>
        <taxon>Euglenozoa</taxon>
        <taxon>Kinetoplastea</taxon>
        <taxon>Metakinetoplastina</taxon>
        <taxon>Eubodonida</taxon>
        <taxon>Bodonidae</taxon>
        <taxon>Bodo</taxon>
    </lineage>
</organism>
<gene>
    <name evidence="3" type="ORF">BSAL_59500</name>
</gene>
<reference evidence="4" key="1">
    <citation type="submission" date="2015-09" db="EMBL/GenBank/DDBJ databases">
        <authorList>
            <consortium name="Pathogen Informatics"/>
        </authorList>
    </citation>
    <scope>NUCLEOTIDE SEQUENCE [LARGE SCALE GENOMIC DNA]</scope>
    <source>
        <strain evidence="4">Lake Konstanz</strain>
    </source>
</reference>
<feature type="signal peptide" evidence="2">
    <location>
        <begin position="1"/>
        <end position="36"/>
    </location>
</feature>
<dbReference type="AlphaFoldDB" id="A0A0S4IPT4"/>
<keyword evidence="1" id="KW-0812">Transmembrane</keyword>
<keyword evidence="1" id="KW-1133">Transmembrane helix</keyword>
<sequence length="912" mass="96504">MLQQTAMSLWRVAPFHLFCAFTYMVLSLCLCTHVESEVLPCNSTSVAMVSHCRYEFHGCSSWGDGLDAPLLSFTPSSGQFLENVTIVVTGGVMLPLIGCGRPIGDTTPVAFAATTIPSYGVSLEVRDVTMDPAVPLNLHGDLSVDWQSYSTWTFGSSCSPRLSITITNCVLYINSTTPLGRQYSILVPSAFLQVIVSGVEMSIVLSNVTAMLHTNDTQSMLTVNVQDTASPSNMTIKASNVSISMVGVPVSQPFALSSNRVVQAIFQVERQLSGGANRIANASIDVAGNCSFYVGFQLEESSSSPIDVLNVSYYAYIVHIESPKTSFVSNVTVVFQEAGRYLSHLHASHSAAVCSVDNVAFVSRSQFRFYNVIAHHTAICHTSAINYNPKVIGVFNLQSIFSDSVDLFVGNTSATFEGCSGAPEGLYESVRTPEVISSGAAITSVLVGGSISIVDVWIASSLTNGSACKSGNFQVATLTSSVLYVNGNYFLSSTNVVATRCHVTAEYEIRFHNPQMPLPFLALSVNTGIVVAPLNNTDGSLVVSASTVTVMRLLILPDAAIITSWGTSVTTANSTSIINLASGVSTETSIKNLLVHVSGCSMELIILSNVLPTDVRSMILLPPIAFNATIVISNTMLHHSYAVGSALPTYALDHSIILVSGIAGVGALVNTDRQVTLNTAHLSIMNVSVSSPVSTPTTAVTGYAINTVTPSGMIRFTGGGSRIVVNRSNFSGFGHLIAAMASQPFCNIIDEIIVQCVVWDNSGAVPKHSVPSPTSCLVVRRPFEVGCPYLESSLTASVSIMPEDNTTTPTPAPLVSTSTAAVVTAVTTVSTLLSLASAAGPFAQSLIIVGQSQCAPQAVQESTKDGRFLLSPFYALGDHGIVYGNIGLFGLLVGMQLIAVQFFKWRDRRAAG</sequence>
<evidence type="ECO:0000256" key="2">
    <source>
        <dbReference type="SAM" id="SignalP"/>
    </source>
</evidence>
<proteinExistence type="predicted"/>
<dbReference type="EMBL" id="CYKH01000247">
    <property type="protein sequence ID" value="CUF13969.1"/>
    <property type="molecule type" value="Genomic_DNA"/>
</dbReference>
<dbReference type="VEuPathDB" id="TriTrypDB:BSAL_59500"/>
<evidence type="ECO:0000313" key="4">
    <source>
        <dbReference type="Proteomes" id="UP000051952"/>
    </source>
</evidence>
<feature type="chain" id="PRO_5006621401" evidence="2">
    <location>
        <begin position="37"/>
        <end position="912"/>
    </location>
</feature>
<feature type="non-terminal residue" evidence="3">
    <location>
        <position position="912"/>
    </location>
</feature>
<keyword evidence="1" id="KW-0472">Membrane</keyword>